<dbReference type="Proteomes" id="UP001159405">
    <property type="component" value="Unassembled WGS sequence"/>
</dbReference>
<keyword evidence="3" id="KW-1185">Reference proteome</keyword>
<protein>
    <submittedName>
        <fullName evidence="2">Uncharacterized protein</fullName>
    </submittedName>
</protein>
<feature type="chain" id="PRO_5046301334" evidence="1">
    <location>
        <begin position="30"/>
        <end position="295"/>
    </location>
</feature>
<dbReference type="CDD" id="cd00117">
    <property type="entry name" value="TFP"/>
    <property type="match status" value="1"/>
</dbReference>
<gene>
    <name evidence="2" type="ORF">PLOB_00015407</name>
</gene>
<comment type="caution">
    <text evidence="2">The sequence shown here is derived from an EMBL/GenBank/DDBJ whole genome shotgun (WGS) entry which is preliminary data.</text>
</comment>
<proteinExistence type="predicted"/>
<sequence>MKPHVRRAVLAYLALALFYLVNNLSLSTAQDDCLPDIGGSGDLKSVVLNIQTWEHRSSNFHFDDPLMVSSNTFTVSKGSEVSRLSGANVRFYGEELCVAVTKYTEVERNDGTTKSSSECLKSCLSVGGATRLDTYSGTFGRPSSTNPPCCYSGLIKYLRFSIPAPPTTPPPSYQCIECSDCDGAGTRISTITCNAGEKCFTLKLQKHQDGEVVTVKGCSHHLRNWGKNLYCEDQPECKSNVRLWPDESRHYSVCVSCCSGDKCNGKKSVGSGVSFYGHNRHMMILALIFGVFVIS</sequence>
<dbReference type="InterPro" id="IPR045860">
    <property type="entry name" value="Snake_toxin-like_sf"/>
</dbReference>
<reference evidence="2 3" key="1">
    <citation type="submission" date="2022-05" db="EMBL/GenBank/DDBJ databases">
        <authorList>
            <consortium name="Genoscope - CEA"/>
            <person name="William W."/>
        </authorList>
    </citation>
    <scope>NUCLEOTIDE SEQUENCE [LARGE SCALE GENOMIC DNA]</scope>
</reference>
<dbReference type="SUPFAM" id="SSF57302">
    <property type="entry name" value="Snake toxin-like"/>
    <property type="match status" value="1"/>
</dbReference>
<evidence type="ECO:0000256" key="1">
    <source>
        <dbReference type="SAM" id="SignalP"/>
    </source>
</evidence>
<evidence type="ECO:0000313" key="3">
    <source>
        <dbReference type="Proteomes" id="UP001159405"/>
    </source>
</evidence>
<keyword evidence="1" id="KW-0732">Signal</keyword>
<evidence type="ECO:0000313" key="2">
    <source>
        <dbReference type="EMBL" id="CAH3174749.1"/>
    </source>
</evidence>
<dbReference type="EMBL" id="CALNXK010000193">
    <property type="protein sequence ID" value="CAH3174749.1"/>
    <property type="molecule type" value="Genomic_DNA"/>
</dbReference>
<feature type="signal peptide" evidence="1">
    <location>
        <begin position="1"/>
        <end position="29"/>
    </location>
</feature>
<organism evidence="2 3">
    <name type="scientific">Porites lobata</name>
    <dbReference type="NCBI Taxonomy" id="104759"/>
    <lineage>
        <taxon>Eukaryota</taxon>
        <taxon>Metazoa</taxon>
        <taxon>Cnidaria</taxon>
        <taxon>Anthozoa</taxon>
        <taxon>Hexacorallia</taxon>
        <taxon>Scleractinia</taxon>
        <taxon>Fungiina</taxon>
        <taxon>Poritidae</taxon>
        <taxon>Porites</taxon>
    </lineage>
</organism>
<name>A0ABN8R6E5_9CNID</name>
<accession>A0ABN8R6E5</accession>